<evidence type="ECO:0000259" key="4">
    <source>
        <dbReference type="Pfam" id="PF25917"/>
    </source>
</evidence>
<dbReference type="Gene3D" id="2.40.420.20">
    <property type="match status" value="1"/>
</dbReference>
<dbReference type="PANTHER" id="PTHR30469">
    <property type="entry name" value="MULTIDRUG RESISTANCE PROTEIN MDTA"/>
    <property type="match status" value="1"/>
</dbReference>
<dbReference type="Pfam" id="PF25917">
    <property type="entry name" value="BSH_RND"/>
    <property type="match status" value="1"/>
</dbReference>
<dbReference type="InterPro" id="IPR058624">
    <property type="entry name" value="MdtA-like_HH"/>
</dbReference>
<keyword evidence="2" id="KW-0472">Membrane</keyword>
<gene>
    <name evidence="6" type="ORF">SAMN05421771_4213</name>
</gene>
<evidence type="ECO:0000313" key="7">
    <source>
        <dbReference type="Proteomes" id="UP000199024"/>
    </source>
</evidence>
<dbReference type="Pfam" id="PF25876">
    <property type="entry name" value="HH_MFP_RND"/>
    <property type="match status" value="1"/>
</dbReference>
<evidence type="ECO:0000259" key="3">
    <source>
        <dbReference type="Pfam" id="PF25876"/>
    </source>
</evidence>
<dbReference type="OrthoDB" id="9806939at2"/>
<keyword evidence="7" id="KW-1185">Reference proteome</keyword>
<dbReference type="InterPro" id="IPR058792">
    <property type="entry name" value="Beta-barrel_RND_2"/>
</dbReference>
<organism evidence="6 7">
    <name type="scientific">Granulicella pectinivorans</name>
    <dbReference type="NCBI Taxonomy" id="474950"/>
    <lineage>
        <taxon>Bacteria</taxon>
        <taxon>Pseudomonadati</taxon>
        <taxon>Acidobacteriota</taxon>
        <taxon>Terriglobia</taxon>
        <taxon>Terriglobales</taxon>
        <taxon>Acidobacteriaceae</taxon>
        <taxon>Granulicella</taxon>
    </lineage>
</organism>
<dbReference type="Proteomes" id="UP000199024">
    <property type="component" value="Unassembled WGS sequence"/>
</dbReference>
<evidence type="ECO:0000256" key="1">
    <source>
        <dbReference type="ARBA" id="ARBA00009477"/>
    </source>
</evidence>
<keyword evidence="2" id="KW-0812">Transmembrane</keyword>
<sequence>MTQAALESRPSRSPYAAAVAFFLLLIVVGVVALLPKLRHRDDLKAEAVVASGPPVVLATKLETGDRNSKIELPASIQAFEQTTIFARTSGYIKARYVDIGDHVRKGQLLAEIEDPQTAQSLLQAKATLAQAKAQLLQAQANAELSTVTNQRWQSLQKQGVVSQQDTDQKRAQSSADQALIAADKANIAAAEANVVSLEQQASFSRVTAPFNGVVLTRSIDRGSLISTGSQNSVQQMFTIAQSDTVRVFANVPQTASVGLHQGQAAQVSIREIPGTTFPGTITRTSSSLDPSTRTLLVEVDLKNDGRILPGMYATVLYDLPPTGTAPVMLPANALVIRSAGPQAVVIDETNVAHFRSLVLGRDIGSATEVLKGLKAGDVVALSPGDEVTEGAKVQPSMQKTGAPQ</sequence>
<dbReference type="InterPro" id="IPR058625">
    <property type="entry name" value="MdtA-like_BSH"/>
</dbReference>
<evidence type="ECO:0000259" key="5">
    <source>
        <dbReference type="Pfam" id="PF25954"/>
    </source>
</evidence>
<keyword evidence="2" id="KW-1133">Transmembrane helix</keyword>
<reference evidence="6 7" key="1">
    <citation type="submission" date="2016-10" db="EMBL/GenBank/DDBJ databases">
        <authorList>
            <person name="de Groot N.N."/>
        </authorList>
    </citation>
    <scope>NUCLEOTIDE SEQUENCE [LARGE SCALE GENOMIC DNA]</scope>
    <source>
        <strain evidence="6 7">DSM 21001</strain>
    </source>
</reference>
<dbReference type="PANTHER" id="PTHR30469:SF37">
    <property type="entry name" value="RAGD PROTEIN"/>
    <property type="match status" value="1"/>
</dbReference>
<dbReference type="GO" id="GO:0015562">
    <property type="term" value="F:efflux transmembrane transporter activity"/>
    <property type="evidence" value="ECO:0007669"/>
    <property type="project" value="TreeGrafter"/>
</dbReference>
<dbReference type="InterPro" id="IPR006143">
    <property type="entry name" value="RND_pump_MFP"/>
</dbReference>
<feature type="transmembrane region" description="Helical" evidence="2">
    <location>
        <begin position="15"/>
        <end position="34"/>
    </location>
</feature>
<dbReference type="Pfam" id="PF25954">
    <property type="entry name" value="Beta-barrel_RND_2"/>
    <property type="match status" value="1"/>
</dbReference>
<dbReference type="Gene3D" id="2.40.50.100">
    <property type="match status" value="1"/>
</dbReference>
<dbReference type="Gene3D" id="1.10.287.470">
    <property type="entry name" value="Helix hairpin bin"/>
    <property type="match status" value="1"/>
</dbReference>
<evidence type="ECO:0000256" key="2">
    <source>
        <dbReference type="SAM" id="Phobius"/>
    </source>
</evidence>
<name>A0A1I6N0U5_9BACT</name>
<dbReference type="GO" id="GO:1990281">
    <property type="term" value="C:efflux pump complex"/>
    <property type="evidence" value="ECO:0007669"/>
    <property type="project" value="TreeGrafter"/>
</dbReference>
<feature type="domain" description="Multidrug resistance protein MdtA-like barrel-sandwich hybrid" evidence="4">
    <location>
        <begin position="81"/>
        <end position="232"/>
    </location>
</feature>
<dbReference type="NCBIfam" id="TIGR01730">
    <property type="entry name" value="RND_mfp"/>
    <property type="match status" value="1"/>
</dbReference>
<feature type="domain" description="Multidrug resistance protein MdtA-like alpha-helical hairpin" evidence="3">
    <location>
        <begin position="127"/>
        <end position="193"/>
    </location>
</feature>
<dbReference type="SUPFAM" id="SSF111369">
    <property type="entry name" value="HlyD-like secretion proteins"/>
    <property type="match status" value="1"/>
</dbReference>
<dbReference type="STRING" id="474950.SAMN05421771_4213"/>
<proteinExistence type="inferred from homology"/>
<comment type="similarity">
    <text evidence="1">Belongs to the membrane fusion protein (MFP) (TC 8.A.1) family.</text>
</comment>
<accession>A0A1I6N0U5</accession>
<dbReference type="Gene3D" id="2.40.30.170">
    <property type="match status" value="1"/>
</dbReference>
<dbReference type="EMBL" id="FOZL01000002">
    <property type="protein sequence ID" value="SFS21481.1"/>
    <property type="molecule type" value="Genomic_DNA"/>
</dbReference>
<feature type="domain" description="CusB-like beta-barrel" evidence="5">
    <location>
        <begin position="247"/>
        <end position="315"/>
    </location>
</feature>
<dbReference type="AlphaFoldDB" id="A0A1I6N0U5"/>
<dbReference type="RefSeq" id="WP_089843549.1">
    <property type="nucleotide sequence ID" value="NZ_FOZL01000002.1"/>
</dbReference>
<protein>
    <submittedName>
        <fullName evidence="6">RND family efflux transporter, MFP subunit</fullName>
    </submittedName>
</protein>
<dbReference type="FunFam" id="2.40.30.170:FF:000010">
    <property type="entry name" value="Efflux RND transporter periplasmic adaptor subunit"/>
    <property type="match status" value="1"/>
</dbReference>
<evidence type="ECO:0000313" key="6">
    <source>
        <dbReference type="EMBL" id="SFS21481.1"/>
    </source>
</evidence>